<dbReference type="Gene3D" id="1.20.120.330">
    <property type="entry name" value="Nucleotidyltransferases domain 2"/>
    <property type="match status" value="1"/>
</dbReference>
<protein>
    <submittedName>
        <fullName evidence="1">Uncharacterized protein</fullName>
    </submittedName>
</protein>
<accession>A0AA35TKM2</accession>
<comment type="caution">
    <text evidence="1">The sequence shown here is derived from an EMBL/GenBank/DDBJ whole genome shotgun (WGS) entry which is preliminary data.</text>
</comment>
<name>A0AA35TKM2_GEOBA</name>
<dbReference type="AlphaFoldDB" id="A0AA35TKM2"/>
<dbReference type="PANTHER" id="PTHR34237:SF1">
    <property type="entry name" value="PAREP8"/>
    <property type="match status" value="1"/>
</dbReference>
<evidence type="ECO:0000313" key="2">
    <source>
        <dbReference type="Proteomes" id="UP001174909"/>
    </source>
</evidence>
<dbReference type="EMBL" id="CASHTH010003785">
    <property type="protein sequence ID" value="CAI8049306.1"/>
    <property type="molecule type" value="Genomic_DNA"/>
</dbReference>
<dbReference type="Proteomes" id="UP001174909">
    <property type="component" value="Unassembled WGS sequence"/>
</dbReference>
<evidence type="ECO:0000313" key="1">
    <source>
        <dbReference type="EMBL" id="CAI8049306.1"/>
    </source>
</evidence>
<dbReference type="Pfam" id="PF05942">
    <property type="entry name" value="PaREP1"/>
    <property type="match status" value="1"/>
</dbReference>
<reference evidence="1" key="1">
    <citation type="submission" date="2023-03" db="EMBL/GenBank/DDBJ databases">
        <authorList>
            <person name="Steffen K."/>
            <person name="Cardenas P."/>
        </authorList>
    </citation>
    <scope>NUCLEOTIDE SEQUENCE</scope>
</reference>
<organism evidence="1 2">
    <name type="scientific">Geodia barretti</name>
    <name type="common">Barrett's horny sponge</name>
    <dbReference type="NCBI Taxonomy" id="519541"/>
    <lineage>
        <taxon>Eukaryota</taxon>
        <taxon>Metazoa</taxon>
        <taxon>Porifera</taxon>
        <taxon>Demospongiae</taxon>
        <taxon>Heteroscleromorpha</taxon>
        <taxon>Tetractinellida</taxon>
        <taxon>Astrophorina</taxon>
        <taxon>Geodiidae</taxon>
        <taxon>Geodia</taxon>
    </lineage>
</organism>
<proteinExistence type="predicted"/>
<sequence length="121" mass="13869">MIKEEDVQTAQDFLTKSDGYFAEDDVLQGSEKLWGAAAHAVMAVAQQRGWKYGNHYTLRETALRLADEMEDERISLGLGVAEKFHANFYHNFMEDSELDMNRPLVQHFVERMLALVEDETG</sequence>
<dbReference type="InterPro" id="IPR010268">
    <property type="entry name" value="PaREP1"/>
</dbReference>
<dbReference type="PANTHER" id="PTHR34237">
    <property type="entry name" value="PAREP8-RELATED"/>
    <property type="match status" value="1"/>
</dbReference>
<keyword evidence="2" id="KW-1185">Reference proteome</keyword>
<gene>
    <name evidence="1" type="ORF">GBAR_LOCUS27140</name>
</gene>